<dbReference type="EMBL" id="JAHFYH010000005">
    <property type="protein sequence ID" value="KAH0232231.1"/>
    <property type="molecule type" value="Genomic_DNA"/>
</dbReference>
<gene>
    <name evidence="3" type="ORF">KCV03_g1174</name>
</gene>
<dbReference type="AlphaFoldDB" id="A0A9P8GNX3"/>
<evidence type="ECO:0000313" key="3">
    <source>
        <dbReference type="EMBL" id="KAH0232231.1"/>
    </source>
</evidence>
<accession>A0A9P8GNX3</accession>
<protein>
    <submittedName>
        <fullName evidence="3">Uncharacterized protein</fullName>
    </submittedName>
</protein>
<reference evidence="3" key="1">
    <citation type="journal article" date="2021" name="J Fungi (Basel)">
        <title>Virulence traits and population genomics of the black yeast Aureobasidium melanogenum.</title>
        <authorList>
            <person name="Cernosa A."/>
            <person name="Sun X."/>
            <person name="Gostincar C."/>
            <person name="Fang C."/>
            <person name="Gunde-Cimerman N."/>
            <person name="Song Z."/>
        </authorList>
    </citation>
    <scope>NUCLEOTIDE SEQUENCE</scope>
    <source>
        <strain evidence="3">EXF-8016</strain>
    </source>
</reference>
<dbReference type="OrthoDB" id="3919268at2759"/>
<keyword evidence="1" id="KW-0175">Coiled coil</keyword>
<evidence type="ECO:0000256" key="1">
    <source>
        <dbReference type="SAM" id="Coils"/>
    </source>
</evidence>
<feature type="region of interest" description="Disordered" evidence="2">
    <location>
        <begin position="136"/>
        <end position="159"/>
    </location>
</feature>
<evidence type="ECO:0000313" key="4">
    <source>
        <dbReference type="Proteomes" id="UP000767238"/>
    </source>
</evidence>
<comment type="caution">
    <text evidence="3">The sequence shown here is derived from an EMBL/GenBank/DDBJ whole genome shotgun (WGS) entry which is preliminary data.</text>
</comment>
<feature type="compositionally biased region" description="Polar residues" evidence="2">
    <location>
        <begin position="137"/>
        <end position="153"/>
    </location>
</feature>
<proteinExistence type="predicted"/>
<feature type="compositionally biased region" description="Polar residues" evidence="2">
    <location>
        <begin position="179"/>
        <end position="188"/>
    </location>
</feature>
<feature type="non-terminal residue" evidence="3">
    <location>
        <position position="542"/>
    </location>
</feature>
<feature type="coiled-coil region" evidence="1">
    <location>
        <begin position="236"/>
        <end position="263"/>
    </location>
</feature>
<organism evidence="3 4">
    <name type="scientific">Aureobasidium melanogenum</name>
    <name type="common">Aureobasidium pullulans var. melanogenum</name>
    <dbReference type="NCBI Taxonomy" id="46634"/>
    <lineage>
        <taxon>Eukaryota</taxon>
        <taxon>Fungi</taxon>
        <taxon>Dikarya</taxon>
        <taxon>Ascomycota</taxon>
        <taxon>Pezizomycotina</taxon>
        <taxon>Dothideomycetes</taxon>
        <taxon>Dothideomycetidae</taxon>
        <taxon>Dothideales</taxon>
        <taxon>Saccotheciaceae</taxon>
        <taxon>Aureobasidium</taxon>
    </lineage>
</organism>
<sequence length="542" mass="60351">MEPSNSKPMPSGGGNVAAAFRAIPSGKGRPYRDYDFVPARSGPLDYTESGPATPHSHTKRKRNADLDQSRLQSFKKQRKFKDNRSDRLCLQCGNYHSSPCYVPYCSGGDLNHYPVMPCLVAMEQLKERLELHAPSETVLSSKQKNKKNSTASASLPLRFRDENHTAPVLSALQAPTSLLKSASQSPVNKKQKESPNKRSCPVCRECGSSHRSACKWPVCEQCHRKHHPETPCAIAEARLKRRLEEEDARQAQVMEEVKKQENSAIGMNETPFATLQVTAPSPDHALTPKVATRKLRKNTRFCRDCGRYLNRPCTWPTCGKCNTKHFEHVPCWQARQNLQNRLDTFDRGYSTSQKKKKKTAKVKALPLTTEPSSQQIEHATKPNTADLATLVDLAAPSGMTFNFDENGEMSWSLDSNKTIHFGPPPTNSHLPMSTASKLPKHHSHVHPGDQSFFFKPSETAGSIRESLTSITPSGSTLPSDSRRNEVPHLVTYGASVEENVDAFIAGVFRDMHDNDDVCDAPKHADAPQDVPSYLNYLRRNGT</sequence>
<feature type="region of interest" description="Disordered" evidence="2">
    <location>
        <begin position="179"/>
        <end position="199"/>
    </location>
</feature>
<reference evidence="3" key="2">
    <citation type="submission" date="2021-08" db="EMBL/GenBank/DDBJ databases">
        <authorList>
            <person name="Gostincar C."/>
            <person name="Sun X."/>
            <person name="Song Z."/>
            <person name="Gunde-Cimerman N."/>
        </authorList>
    </citation>
    <scope>NUCLEOTIDE SEQUENCE</scope>
    <source>
        <strain evidence="3">EXF-8016</strain>
    </source>
</reference>
<feature type="region of interest" description="Disordered" evidence="2">
    <location>
        <begin position="1"/>
        <end position="69"/>
    </location>
</feature>
<dbReference type="Proteomes" id="UP000767238">
    <property type="component" value="Unassembled WGS sequence"/>
</dbReference>
<evidence type="ECO:0000256" key="2">
    <source>
        <dbReference type="SAM" id="MobiDB-lite"/>
    </source>
</evidence>
<name>A0A9P8GNX3_AURME</name>